<evidence type="ECO:0000256" key="7">
    <source>
        <dbReference type="SAM" id="MobiDB-lite"/>
    </source>
</evidence>
<accession>A0ABR0RND0</accession>
<feature type="compositionally biased region" description="Low complexity" evidence="7">
    <location>
        <begin position="109"/>
        <end position="123"/>
    </location>
</feature>
<keyword evidence="8" id="KW-0732">Signal</keyword>
<name>A0ABR0RND0_9EURO</name>
<dbReference type="RefSeq" id="XP_064730211.1">
    <property type="nucleotide sequence ID" value="XM_064874489.1"/>
</dbReference>
<protein>
    <recommendedName>
        <fullName evidence="4">Ras modification protein ERF4</fullName>
    </recommendedName>
</protein>
<feature type="chain" id="PRO_5046341106" description="Ras modification protein ERF4" evidence="8">
    <location>
        <begin position="22"/>
        <end position="639"/>
    </location>
</feature>
<feature type="compositionally biased region" description="Low complexity" evidence="7">
    <location>
        <begin position="72"/>
        <end position="92"/>
    </location>
</feature>
<gene>
    <name evidence="10" type="ORF">PMZ80_006074</name>
</gene>
<feature type="compositionally biased region" description="Polar residues" evidence="7">
    <location>
        <begin position="314"/>
        <end position="324"/>
    </location>
</feature>
<keyword evidence="5" id="KW-0256">Endoplasmic reticulum</keyword>
<feature type="compositionally biased region" description="Polar residues" evidence="7">
    <location>
        <begin position="93"/>
        <end position="108"/>
    </location>
</feature>
<evidence type="ECO:0000313" key="10">
    <source>
        <dbReference type="EMBL" id="KAK5942121.1"/>
    </source>
</evidence>
<feature type="compositionally biased region" description="Polar residues" evidence="7">
    <location>
        <begin position="351"/>
        <end position="364"/>
    </location>
</feature>
<dbReference type="InterPro" id="IPR019383">
    <property type="entry name" value="Golgin_A_7/ERF4"/>
</dbReference>
<dbReference type="Proteomes" id="UP001334248">
    <property type="component" value="Unassembled WGS sequence"/>
</dbReference>
<reference evidence="10 11" key="1">
    <citation type="journal article" date="2023" name="Res Sq">
        <title>Genomic and morphological characterization of Knufia obscura isolated from the Mars 2020 spacecraft assembly facility.</title>
        <authorList>
            <person name="Chander A.M."/>
            <person name="Teixeira M.M."/>
            <person name="Singh N.K."/>
            <person name="Williams M.P."/>
            <person name="Parker C.W."/>
            <person name="Leo P."/>
            <person name="Stajich J.E."/>
            <person name="Torok T."/>
            <person name="Tighe S."/>
            <person name="Mason C.E."/>
            <person name="Venkateswaran K."/>
        </authorList>
    </citation>
    <scope>NUCLEOTIDE SEQUENCE [LARGE SCALE GENOMIC DNA]</scope>
    <source>
        <strain evidence="10 11">CCFEE 5817</strain>
    </source>
</reference>
<dbReference type="Pfam" id="PF10256">
    <property type="entry name" value="Erf4"/>
    <property type="match status" value="1"/>
</dbReference>
<feature type="region of interest" description="Disordered" evidence="7">
    <location>
        <begin position="72"/>
        <end position="125"/>
    </location>
</feature>
<feature type="compositionally biased region" description="Polar residues" evidence="7">
    <location>
        <begin position="281"/>
        <end position="291"/>
    </location>
</feature>
<dbReference type="EMBL" id="JAVHJV010000006">
    <property type="protein sequence ID" value="KAK5942121.1"/>
    <property type="molecule type" value="Genomic_DNA"/>
</dbReference>
<dbReference type="PANTHER" id="PTHR13254:SF0">
    <property type="entry name" value="GOLGIN SUBFAMILY A MEMBER 7_ERF4 DOMAIN-CONTAINING PROTEIN"/>
    <property type="match status" value="1"/>
</dbReference>
<evidence type="ECO:0000313" key="11">
    <source>
        <dbReference type="Proteomes" id="UP001334248"/>
    </source>
</evidence>
<evidence type="ECO:0000256" key="3">
    <source>
        <dbReference type="ARBA" id="ARBA00011396"/>
    </source>
</evidence>
<organism evidence="10 11">
    <name type="scientific">Knufia obscura</name>
    <dbReference type="NCBI Taxonomy" id="1635080"/>
    <lineage>
        <taxon>Eukaryota</taxon>
        <taxon>Fungi</taxon>
        <taxon>Dikarya</taxon>
        <taxon>Ascomycota</taxon>
        <taxon>Pezizomycotina</taxon>
        <taxon>Eurotiomycetes</taxon>
        <taxon>Chaetothyriomycetidae</taxon>
        <taxon>Chaetothyriales</taxon>
        <taxon>Trichomeriaceae</taxon>
        <taxon>Knufia</taxon>
    </lineage>
</organism>
<evidence type="ECO:0000256" key="4">
    <source>
        <dbReference type="ARBA" id="ARBA00018463"/>
    </source>
</evidence>
<dbReference type="InterPro" id="IPR051371">
    <property type="entry name" value="Ras_palmitoyltransferase"/>
</dbReference>
<evidence type="ECO:0000256" key="6">
    <source>
        <dbReference type="ARBA" id="ARBA00023136"/>
    </source>
</evidence>
<feature type="compositionally biased region" description="Low complexity" evidence="7">
    <location>
        <begin position="412"/>
        <end position="424"/>
    </location>
</feature>
<feature type="region of interest" description="Disordered" evidence="7">
    <location>
        <begin position="217"/>
        <end position="463"/>
    </location>
</feature>
<feature type="region of interest" description="Disordered" evidence="7">
    <location>
        <begin position="613"/>
        <end position="639"/>
    </location>
</feature>
<evidence type="ECO:0000256" key="2">
    <source>
        <dbReference type="ARBA" id="ARBA00007732"/>
    </source>
</evidence>
<evidence type="ECO:0000259" key="9">
    <source>
        <dbReference type="Pfam" id="PF10256"/>
    </source>
</evidence>
<keyword evidence="11" id="KW-1185">Reference proteome</keyword>
<feature type="domain" description="Golgin subfamily A member 7/ERF4" evidence="9">
    <location>
        <begin position="483"/>
        <end position="599"/>
    </location>
</feature>
<feature type="compositionally biased region" description="Polar residues" evidence="7">
    <location>
        <begin position="425"/>
        <end position="438"/>
    </location>
</feature>
<keyword evidence="6" id="KW-0472">Membrane</keyword>
<dbReference type="PANTHER" id="PTHR13254">
    <property type="entry name" value="GOLGI AUTOANTIGEN, GOLGIN SUBFAMILY A, 7"/>
    <property type="match status" value="1"/>
</dbReference>
<comment type="subunit">
    <text evidence="3">Interacts with ERF2.</text>
</comment>
<evidence type="ECO:0000256" key="1">
    <source>
        <dbReference type="ARBA" id="ARBA00004406"/>
    </source>
</evidence>
<proteinExistence type="inferred from homology"/>
<comment type="similarity">
    <text evidence="2">Belongs to the ERF4 family.</text>
</comment>
<evidence type="ECO:0000256" key="5">
    <source>
        <dbReference type="ARBA" id="ARBA00022824"/>
    </source>
</evidence>
<dbReference type="GeneID" id="89999523"/>
<sequence>MMSKVWQLALACIAFFNLVRAQDSTIAAVAELCAIFNDTATIAPYATASTGTQNPILSTVALSTSLPPVASTTSASSASTTGSAGTGSTSASQDIAGTSISTFTTTGLPTESDASPTTSPTTTNVAQRLDLKRTTLHGIALALLGLAVYLALEKQAIRDNIYDDQRFIAQDLFGRPDLTDLPEPPPTAQFLSSKPIPIPPRPQPKYRRSFLETFLARQQKKEGADSARVGTSSKLLSPINHIPRPTPVHISQLDQGDTIEEPTGRATRTLLSLPEQRRSRQNSPNSPTFQDSFAPEPGSNRSSIGLPSNHRRSAQSFDINQGTMSVDKPLPVSPPVTKPPTRQNTQERDLQQATLPSKLGSNYGLNEADQPSHPPRRVSSTRSLHHIRSLTSIHSSLHTRDDPTAVPPLPPSSHKQSQSQSQSQAETPIQSQYPQSQDNDLERGPDDAPPLDEEPSWGPSHPCYPHLNPHVPLHAPAYNSTRIIRIRRDWMILGDLAPTYSNIYPEILDPLLPEQEFRYILDHINTSLVRAFDPFAPANWVDGILGFLTGWFWEDFRGGGVKGELKKLETWIEDWNRNVGASDGVKLISLRRTGYLCLDIQIPDPQVRVVDEEGQTQRTLGDAESSATPRAPGTAVTAR</sequence>
<comment type="caution">
    <text evidence="10">The sequence shown here is derived from an EMBL/GenBank/DDBJ whole genome shotgun (WGS) entry which is preliminary data.</text>
</comment>
<feature type="signal peptide" evidence="8">
    <location>
        <begin position="1"/>
        <end position="21"/>
    </location>
</feature>
<comment type="subcellular location">
    <subcellularLocation>
        <location evidence="1">Endoplasmic reticulum membrane</location>
        <topology evidence="1">Peripheral membrane protein</topology>
    </subcellularLocation>
</comment>
<evidence type="ECO:0000256" key="8">
    <source>
        <dbReference type="SAM" id="SignalP"/>
    </source>
</evidence>